<name>A0ABW5E7F9_9BACT</name>
<organism evidence="3 4">
    <name type="scientific">Rubritalea spongiae</name>
    <dbReference type="NCBI Taxonomy" id="430797"/>
    <lineage>
        <taxon>Bacteria</taxon>
        <taxon>Pseudomonadati</taxon>
        <taxon>Verrucomicrobiota</taxon>
        <taxon>Verrucomicrobiia</taxon>
        <taxon>Verrucomicrobiales</taxon>
        <taxon>Rubritaleaceae</taxon>
        <taxon>Rubritalea</taxon>
    </lineage>
</organism>
<evidence type="ECO:0000259" key="2">
    <source>
        <dbReference type="Pfam" id="PF16403"/>
    </source>
</evidence>
<comment type="caution">
    <text evidence="3">The sequence shown here is derived from an EMBL/GenBank/DDBJ whole genome shotgun (WGS) entry which is preliminary data.</text>
</comment>
<protein>
    <submittedName>
        <fullName evidence="3">Immunoglobulin-like domain-containing protein</fullName>
    </submittedName>
</protein>
<evidence type="ECO:0000313" key="4">
    <source>
        <dbReference type="Proteomes" id="UP001597297"/>
    </source>
</evidence>
<accession>A0ABW5E7F9</accession>
<gene>
    <name evidence="3" type="ORF">ACFSQZ_10395</name>
</gene>
<dbReference type="Proteomes" id="UP001597297">
    <property type="component" value="Unassembled WGS sequence"/>
</dbReference>
<keyword evidence="4" id="KW-1185">Reference proteome</keyword>
<dbReference type="InterPro" id="IPR013783">
    <property type="entry name" value="Ig-like_fold"/>
</dbReference>
<sequence>MRPKTYPFFFITLLLLFAVADAAPDRTTNRYATVEDAAYWPSVNEGDYIFFQGNSDGGDKIYAPGGDPKFLKIQLPVGNKILIYAGDYERIYINGEDCLGTKENPTIVTNLGGQVRWGYSTENNQYRTLELFNFEHLYLTGKYDAEQQTGDPAYLGHDGGEALDSGDYYERYGMWGNPKWSGPVYHGSYGNGVRIRGFQTVKVDYVSSWGGYFASFNIKTDNPSNPKEVEVDVQDCFAGFGEGEAFYISYSTGAAEQDITKLTLRNNITVFTGAEALQTDNLAEGSVIENNVCLGTATFFRHPFQARFQDNLHQLSFVEGNVTVQNNLLIGTNGALHQFRYRDANSGSVTGRTDPAANKPVTMQNNFYGFGRTTMGYMWQGDGITPYVFKGNVYGAISVPNSDDTLSVPATEESGFFNIGNNNNAISFEDNIYPAGRDLYFVSTVDGGNITRTGNQQQEAPMIQFKDSGFPNEIDWRTITFWSPTYKNTPPDSGLDKNGEFIPYQVGDIVIYYDSDGNTKFFECVQAHAGNFDPNSSPAYWSQMTWNGRDLPPFDLRIQKDTYYNYRGMGLTYNEANETSEDLTAPVISLVGGDANFKVGSPYFEPGFTALDNKDGDISGQVVAEWVGEEYDSEQIGNYLRRYQVVDAAGNVSQEVLRVVSISDTNVTITKTIKINMHQNGPVNLNDWTDLGNNTQGLLNPKGETTVTQLSDSDGNATGYVLSIDNTEGGSSEHYKTHNNGSGRAIGDFPAVVTQRGLRIRDPHENPCQLEFSNLPSNVFYDVYFTGYVAGTGNTLESTLSHTSSAQSASINVRDNASEVGLLASLPSEANGTLVVDFSTATSGGQPNISGVILQEKTAAGIASGPPSMNQPAALSVNLGETVAPIDLVLSDEDSAVNTLTLTAFTSNPEVLALDGIVLSGVGENRQVTLAPSAAGQVEVTLLLGDGVTYVPYSFQLHVNDPNKPSATPVGDGVGYDLQGDEVSNFRSTTESKSLDIDTNHTYGSEGYFFYGNGANANSNTDGSPAWVSSIGAAASNVVVLAGYDDFDDPTASIEGAVTDWTSTGIGTYRNDTADMWSELLNFTLASSAPRTFRLGVMAGNEGNADGRWDPAGFRLLYAGEVLAEVSGLETALGLVFFDITLPQGFSGELSLEGQTRDVAAGRGPSLAGVVFDAPHGEVFDAWMAEYGLAGEVASFDADADADGMPNGAEFVFGGQPSVKNHWEPTMEHQGAEIVFNFERSSIANNSTLQIFQYSENLTQWTDLPLMGDVPEEVVIGAASGGAEPITIRIDNASIRNQLFWRLKVSLNE</sequence>
<dbReference type="EMBL" id="JBHUJC010000029">
    <property type="protein sequence ID" value="MFD2276880.1"/>
    <property type="molecule type" value="Genomic_DNA"/>
</dbReference>
<dbReference type="Gene3D" id="2.60.40.10">
    <property type="entry name" value="Immunoglobulins"/>
    <property type="match status" value="1"/>
</dbReference>
<reference evidence="4" key="1">
    <citation type="journal article" date="2019" name="Int. J. Syst. Evol. Microbiol.">
        <title>The Global Catalogue of Microorganisms (GCM) 10K type strain sequencing project: providing services to taxonomists for standard genome sequencing and annotation.</title>
        <authorList>
            <consortium name="The Broad Institute Genomics Platform"/>
            <consortium name="The Broad Institute Genome Sequencing Center for Infectious Disease"/>
            <person name="Wu L."/>
            <person name="Ma J."/>
        </authorList>
    </citation>
    <scope>NUCLEOTIDE SEQUENCE [LARGE SCALE GENOMIC DNA]</scope>
    <source>
        <strain evidence="4">JCM 16545</strain>
    </source>
</reference>
<feature type="chain" id="PRO_5046047715" evidence="1">
    <location>
        <begin position="23"/>
        <end position="1309"/>
    </location>
</feature>
<dbReference type="Pfam" id="PF16403">
    <property type="entry name" value="Bact_surface_Ig-like"/>
    <property type="match status" value="1"/>
</dbReference>
<evidence type="ECO:0000313" key="3">
    <source>
        <dbReference type="EMBL" id="MFD2276880.1"/>
    </source>
</evidence>
<keyword evidence="1" id="KW-0732">Signal</keyword>
<proteinExistence type="predicted"/>
<evidence type="ECO:0000256" key="1">
    <source>
        <dbReference type="SAM" id="SignalP"/>
    </source>
</evidence>
<feature type="signal peptide" evidence="1">
    <location>
        <begin position="1"/>
        <end position="22"/>
    </location>
</feature>
<dbReference type="RefSeq" id="WP_377094172.1">
    <property type="nucleotide sequence ID" value="NZ_JBHSJM010000001.1"/>
</dbReference>
<dbReference type="InterPro" id="IPR032179">
    <property type="entry name" value="Cry22Aa_Ig-like"/>
</dbReference>
<feature type="domain" description="Pesticidal crystal protein Cry22Aa Ig-like" evidence="2">
    <location>
        <begin position="595"/>
        <end position="661"/>
    </location>
</feature>